<protein>
    <submittedName>
        <fullName evidence="2">Uncharacterized protein</fullName>
    </submittedName>
</protein>
<comment type="caution">
    <text evidence="2">The sequence shown here is derived from an EMBL/GenBank/DDBJ whole genome shotgun (WGS) entry which is preliminary data.</text>
</comment>
<dbReference type="PATRIC" id="fig|242163.4.peg.3094"/>
<proteinExistence type="predicted"/>
<organism evidence="2 3">
    <name type="scientific">Candidatus Burkholderia verschuerenii</name>
    <dbReference type="NCBI Taxonomy" id="242163"/>
    <lineage>
        <taxon>Bacteria</taxon>
        <taxon>Pseudomonadati</taxon>
        <taxon>Pseudomonadota</taxon>
        <taxon>Betaproteobacteria</taxon>
        <taxon>Burkholderiales</taxon>
        <taxon>Burkholderiaceae</taxon>
        <taxon>Burkholderia</taxon>
    </lineage>
</organism>
<accession>A0A0L0M673</accession>
<dbReference type="AlphaFoldDB" id="A0A0L0M673"/>
<keyword evidence="1" id="KW-0472">Membrane</keyword>
<sequence>MHIMKDFLDIDIDGITLERAQVAGAPGVRVNAPREPQELAASDSIDIYHWAAVALVTAFMCAVLGYAAGTPALARAANVTSMVFGVADGMLTAGGLIRGLRARLANNGVLRRMSRVSRAS</sequence>
<keyword evidence="3" id="KW-1185">Reference proteome</keyword>
<feature type="transmembrane region" description="Helical" evidence="1">
    <location>
        <begin position="47"/>
        <end position="67"/>
    </location>
</feature>
<keyword evidence="1" id="KW-1133">Transmembrane helix</keyword>
<name>A0A0L0M673_9BURK</name>
<dbReference type="Proteomes" id="UP000036959">
    <property type="component" value="Unassembled WGS sequence"/>
</dbReference>
<keyword evidence="1" id="KW-0812">Transmembrane</keyword>
<feature type="transmembrane region" description="Helical" evidence="1">
    <location>
        <begin position="79"/>
        <end position="97"/>
    </location>
</feature>
<dbReference type="EMBL" id="LFJJ01000218">
    <property type="protein sequence ID" value="KND57786.1"/>
    <property type="molecule type" value="Genomic_DNA"/>
</dbReference>
<evidence type="ECO:0000256" key="1">
    <source>
        <dbReference type="SAM" id="Phobius"/>
    </source>
</evidence>
<evidence type="ECO:0000313" key="3">
    <source>
        <dbReference type="Proteomes" id="UP000036959"/>
    </source>
</evidence>
<reference evidence="3" key="1">
    <citation type="submission" date="2015-06" db="EMBL/GenBank/DDBJ databases">
        <title>Comparative genomics of Burkholderia leaf nodule symbionts.</title>
        <authorList>
            <person name="Carlier A."/>
            <person name="Eberl L."/>
            <person name="Pinto-Carbo M."/>
        </authorList>
    </citation>
    <scope>NUCLEOTIDE SEQUENCE [LARGE SCALE GENOMIC DNA]</scope>
    <source>
        <strain evidence="3">UZHbot4</strain>
    </source>
</reference>
<gene>
    <name evidence="2" type="ORF">BVER_03436</name>
</gene>
<evidence type="ECO:0000313" key="2">
    <source>
        <dbReference type="EMBL" id="KND57786.1"/>
    </source>
</evidence>